<dbReference type="Proteomes" id="UP001241169">
    <property type="component" value="Unassembled WGS sequence"/>
</dbReference>
<protein>
    <submittedName>
        <fullName evidence="2">Uncharacterized protein</fullName>
    </submittedName>
</protein>
<reference evidence="2 3" key="1">
    <citation type="submission" date="2016-10" db="EMBL/GenBank/DDBJ databases">
        <title>The genome sequence of Colletotrichum fioriniae PJ7.</title>
        <authorList>
            <person name="Baroncelli R."/>
        </authorList>
    </citation>
    <scope>NUCLEOTIDE SEQUENCE [LARGE SCALE GENOMIC DNA]</scope>
    <source>
        <strain evidence="2 3">IMI 384185</strain>
    </source>
</reference>
<feature type="region of interest" description="Disordered" evidence="1">
    <location>
        <begin position="38"/>
        <end position="63"/>
    </location>
</feature>
<proteinExistence type="predicted"/>
<name>A0ABQ9SE14_9PEZI</name>
<dbReference type="GeneID" id="85378592"/>
<gene>
    <name evidence="2" type="ORF">CPAR01_10432</name>
</gene>
<evidence type="ECO:0000313" key="2">
    <source>
        <dbReference type="EMBL" id="KAK1533724.1"/>
    </source>
</evidence>
<evidence type="ECO:0000313" key="3">
    <source>
        <dbReference type="Proteomes" id="UP001241169"/>
    </source>
</evidence>
<feature type="region of interest" description="Disordered" evidence="1">
    <location>
        <begin position="78"/>
        <end position="97"/>
    </location>
</feature>
<accession>A0ABQ9SE14</accession>
<evidence type="ECO:0000256" key="1">
    <source>
        <dbReference type="SAM" id="MobiDB-lite"/>
    </source>
</evidence>
<keyword evidence="3" id="KW-1185">Reference proteome</keyword>
<comment type="caution">
    <text evidence="2">The sequence shown here is derived from an EMBL/GenBank/DDBJ whole genome shotgun (WGS) entry which is preliminary data.</text>
</comment>
<sequence length="142" mass="15488">MDTYRAKNSPPRVKPRSKLSTCALTAQCPLSPMQHAACSTTSSTTPSAERTNRGTWDGSRTRNITEHAKTCLLGNPLRPEIHSTAAPHDQATTPPVNYTCTDRVGTFLHTARSEGAREPVCAWPPWAKALLAHERDPATVQD</sequence>
<dbReference type="RefSeq" id="XP_060346875.1">
    <property type="nucleotide sequence ID" value="XM_060494693.1"/>
</dbReference>
<dbReference type="EMBL" id="MOPA01000008">
    <property type="protein sequence ID" value="KAK1533724.1"/>
    <property type="molecule type" value="Genomic_DNA"/>
</dbReference>
<organism evidence="2 3">
    <name type="scientific">Colletotrichum paranaense</name>
    <dbReference type="NCBI Taxonomy" id="1914294"/>
    <lineage>
        <taxon>Eukaryota</taxon>
        <taxon>Fungi</taxon>
        <taxon>Dikarya</taxon>
        <taxon>Ascomycota</taxon>
        <taxon>Pezizomycotina</taxon>
        <taxon>Sordariomycetes</taxon>
        <taxon>Hypocreomycetidae</taxon>
        <taxon>Glomerellales</taxon>
        <taxon>Glomerellaceae</taxon>
        <taxon>Colletotrichum</taxon>
        <taxon>Colletotrichum acutatum species complex</taxon>
    </lineage>
</organism>